<keyword evidence="11" id="KW-0443">Lipid metabolism</keyword>
<dbReference type="GO" id="GO:0003882">
    <property type="term" value="F:CDP-diacylglycerol-serine O-phosphatidyltransferase activity"/>
    <property type="evidence" value="ECO:0007669"/>
    <property type="project" value="UniProtKB-EC"/>
</dbReference>
<protein>
    <recommendedName>
        <fullName evidence="6">CDP-diacylglycerol--serine O-phosphatidyltransferase</fullName>
        <ecNumber evidence="5">2.7.8.8</ecNumber>
    </recommendedName>
    <alternativeName>
        <fullName evidence="15">Phosphatidylserine synthase</fullName>
    </alternativeName>
</protein>
<keyword evidence="13" id="KW-0594">Phospholipid biosynthesis</keyword>
<evidence type="ECO:0000256" key="9">
    <source>
        <dbReference type="ARBA" id="ARBA00022692"/>
    </source>
</evidence>
<evidence type="ECO:0000256" key="6">
    <source>
        <dbReference type="ARBA" id="ARBA00017171"/>
    </source>
</evidence>
<evidence type="ECO:0000256" key="4">
    <source>
        <dbReference type="ARBA" id="ARBA00010441"/>
    </source>
</evidence>
<keyword evidence="12 17" id="KW-0472">Membrane</keyword>
<dbReference type="RefSeq" id="WP_028257260.1">
    <property type="nucleotide sequence ID" value="NZ_JRNT01000006.1"/>
</dbReference>
<evidence type="ECO:0000256" key="11">
    <source>
        <dbReference type="ARBA" id="ARBA00023098"/>
    </source>
</evidence>
<dbReference type="EC" id="2.7.8.8" evidence="5"/>
<sequence length="222" mass="23865">MNRSIFPCIATSSNLAFGVIGITMSAKGYYEGAAICVLLSLLADALDGRIARALGVAGPLGRELDSLADVVGFGVSPAFLLFSKELFGMGWLSYVPLLAFAVCGAFRLARFNIMTEEVHGYFQGLPIPAAGCMVATYVLCGVSVSPVIVLIAMIVVGYLMVSNVHYPDFKGKSADVMHKIAIGIVVLLFIIGMILNWHAWAVLIFVLYALFGILNTLFNRFK</sequence>
<comment type="caution">
    <text evidence="18">The sequence shown here is derived from an EMBL/GenBank/DDBJ whole genome shotgun (WGS) entry which is preliminary data.</text>
</comment>
<keyword evidence="19" id="KW-1185">Reference proteome</keyword>
<dbReference type="Proteomes" id="UP000029628">
    <property type="component" value="Unassembled WGS sequence"/>
</dbReference>
<evidence type="ECO:0000256" key="3">
    <source>
        <dbReference type="ARBA" id="ARBA00004308"/>
    </source>
</evidence>
<keyword evidence="14" id="KW-1208">Phospholipid metabolism</keyword>
<evidence type="ECO:0000256" key="12">
    <source>
        <dbReference type="ARBA" id="ARBA00023136"/>
    </source>
</evidence>
<comment type="subcellular location">
    <subcellularLocation>
        <location evidence="3">Endomembrane system</location>
    </subcellularLocation>
    <subcellularLocation>
        <location evidence="2">Membrane</location>
        <topology evidence="2">Multi-pass membrane protein</topology>
    </subcellularLocation>
</comment>
<evidence type="ECO:0000256" key="5">
    <source>
        <dbReference type="ARBA" id="ARBA00013174"/>
    </source>
</evidence>
<evidence type="ECO:0000256" key="16">
    <source>
        <dbReference type="RuleBase" id="RU003750"/>
    </source>
</evidence>
<keyword evidence="9 17" id="KW-0812">Transmembrane</keyword>
<dbReference type="PROSITE" id="PS00379">
    <property type="entry name" value="CDP_ALCOHOL_P_TRANSF"/>
    <property type="match status" value="1"/>
</dbReference>
<keyword evidence="8 16" id="KW-0808">Transferase</keyword>
<dbReference type="InterPro" id="IPR043130">
    <property type="entry name" value="CDP-OH_PTrfase_TM_dom"/>
</dbReference>
<evidence type="ECO:0000256" key="17">
    <source>
        <dbReference type="SAM" id="Phobius"/>
    </source>
</evidence>
<evidence type="ECO:0000313" key="19">
    <source>
        <dbReference type="Proteomes" id="UP000029628"/>
    </source>
</evidence>
<organism evidence="18 19">
    <name type="scientific">Veillonella montpellierensis DNF00314</name>
    <dbReference type="NCBI Taxonomy" id="1401067"/>
    <lineage>
        <taxon>Bacteria</taxon>
        <taxon>Bacillati</taxon>
        <taxon>Bacillota</taxon>
        <taxon>Negativicutes</taxon>
        <taxon>Veillonellales</taxon>
        <taxon>Veillonellaceae</taxon>
        <taxon>Veillonella</taxon>
    </lineage>
</organism>
<dbReference type="EMBL" id="JRNT01000006">
    <property type="protein sequence ID" value="KGF47921.1"/>
    <property type="molecule type" value="Genomic_DNA"/>
</dbReference>
<dbReference type="InterPro" id="IPR048254">
    <property type="entry name" value="CDP_ALCOHOL_P_TRANSF_CS"/>
</dbReference>
<name>A0A096AML7_9FIRM</name>
<evidence type="ECO:0000256" key="8">
    <source>
        <dbReference type="ARBA" id="ARBA00022679"/>
    </source>
</evidence>
<accession>A0A096AML7</accession>
<dbReference type="Gene3D" id="1.20.120.1760">
    <property type="match status" value="1"/>
</dbReference>
<dbReference type="eggNOG" id="COG1183">
    <property type="taxonomic scope" value="Bacteria"/>
</dbReference>
<feature type="transmembrane region" description="Helical" evidence="17">
    <location>
        <begin position="176"/>
        <end position="194"/>
    </location>
</feature>
<evidence type="ECO:0000256" key="10">
    <source>
        <dbReference type="ARBA" id="ARBA00022989"/>
    </source>
</evidence>
<dbReference type="GO" id="GO:0016020">
    <property type="term" value="C:membrane"/>
    <property type="evidence" value="ECO:0007669"/>
    <property type="project" value="UniProtKB-SubCell"/>
</dbReference>
<evidence type="ECO:0000256" key="13">
    <source>
        <dbReference type="ARBA" id="ARBA00023209"/>
    </source>
</evidence>
<dbReference type="AlphaFoldDB" id="A0A096AML7"/>
<keyword evidence="10 17" id="KW-1133">Transmembrane helix</keyword>
<comment type="similarity">
    <text evidence="4 16">Belongs to the CDP-alcohol phosphatidyltransferase class-I family.</text>
</comment>
<feature type="transmembrane region" description="Helical" evidence="17">
    <location>
        <begin position="145"/>
        <end position="164"/>
    </location>
</feature>
<dbReference type="InterPro" id="IPR000462">
    <property type="entry name" value="CDP-OH_P_trans"/>
</dbReference>
<dbReference type="GO" id="GO:0012505">
    <property type="term" value="C:endomembrane system"/>
    <property type="evidence" value="ECO:0007669"/>
    <property type="project" value="UniProtKB-SubCell"/>
</dbReference>
<dbReference type="InterPro" id="IPR004533">
    <property type="entry name" value="CDP-diaglyc--ser_O-PTrfase"/>
</dbReference>
<comment type="catalytic activity">
    <reaction evidence="1">
        <text>a CDP-1,2-diacyl-sn-glycerol + L-serine = a 1,2-diacyl-sn-glycero-3-phospho-L-serine + CMP + H(+)</text>
        <dbReference type="Rhea" id="RHEA:16913"/>
        <dbReference type="ChEBI" id="CHEBI:15378"/>
        <dbReference type="ChEBI" id="CHEBI:33384"/>
        <dbReference type="ChEBI" id="CHEBI:57262"/>
        <dbReference type="ChEBI" id="CHEBI:58332"/>
        <dbReference type="ChEBI" id="CHEBI:60377"/>
        <dbReference type="EC" id="2.7.8.8"/>
    </reaction>
</comment>
<evidence type="ECO:0000256" key="2">
    <source>
        <dbReference type="ARBA" id="ARBA00004141"/>
    </source>
</evidence>
<evidence type="ECO:0000256" key="7">
    <source>
        <dbReference type="ARBA" id="ARBA00022516"/>
    </source>
</evidence>
<evidence type="ECO:0000256" key="15">
    <source>
        <dbReference type="ARBA" id="ARBA00032361"/>
    </source>
</evidence>
<evidence type="ECO:0000256" key="1">
    <source>
        <dbReference type="ARBA" id="ARBA00000287"/>
    </source>
</evidence>
<proteinExistence type="inferred from homology"/>
<dbReference type="GO" id="GO:0008654">
    <property type="term" value="P:phospholipid biosynthetic process"/>
    <property type="evidence" value="ECO:0007669"/>
    <property type="project" value="UniProtKB-KW"/>
</dbReference>
<evidence type="ECO:0000313" key="18">
    <source>
        <dbReference type="EMBL" id="KGF47921.1"/>
    </source>
</evidence>
<reference evidence="18 19" key="1">
    <citation type="submission" date="2014-07" db="EMBL/GenBank/DDBJ databases">
        <authorList>
            <person name="McCorrison J."/>
            <person name="Sanka R."/>
            <person name="Torralba M."/>
            <person name="Gillis M."/>
            <person name="Haft D.H."/>
            <person name="Methe B."/>
            <person name="Sutton G."/>
            <person name="Nelson K.E."/>
        </authorList>
    </citation>
    <scope>NUCLEOTIDE SEQUENCE [LARGE SCALE GENOMIC DNA]</scope>
    <source>
        <strain evidence="18 19">DNF00314</strain>
    </source>
</reference>
<keyword evidence="7" id="KW-0444">Lipid biosynthesis</keyword>
<dbReference type="NCBIfam" id="TIGR00473">
    <property type="entry name" value="pssA"/>
    <property type="match status" value="1"/>
</dbReference>
<dbReference type="Pfam" id="PF01066">
    <property type="entry name" value="CDP-OH_P_transf"/>
    <property type="match status" value="1"/>
</dbReference>
<evidence type="ECO:0000256" key="14">
    <source>
        <dbReference type="ARBA" id="ARBA00023264"/>
    </source>
</evidence>
<feature type="transmembrane region" description="Helical" evidence="17">
    <location>
        <begin position="89"/>
        <end position="109"/>
    </location>
</feature>
<gene>
    <name evidence="18" type="ORF">HMPREF0872_02195</name>
</gene>